<proteinExistence type="predicted"/>
<dbReference type="OrthoDB" id="10507605at2759"/>
<organism evidence="2 3">
    <name type="scientific">Parasponia andersonii</name>
    <name type="common">Sponia andersonii</name>
    <dbReference type="NCBI Taxonomy" id="3476"/>
    <lineage>
        <taxon>Eukaryota</taxon>
        <taxon>Viridiplantae</taxon>
        <taxon>Streptophyta</taxon>
        <taxon>Embryophyta</taxon>
        <taxon>Tracheophyta</taxon>
        <taxon>Spermatophyta</taxon>
        <taxon>Magnoliopsida</taxon>
        <taxon>eudicotyledons</taxon>
        <taxon>Gunneridae</taxon>
        <taxon>Pentapetalae</taxon>
        <taxon>rosids</taxon>
        <taxon>fabids</taxon>
        <taxon>Rosales</taxon>
        <taxon>Cannabaceae</taxon>
        <taxon>Parasponia</taxon>
    </lineage>
</organism>
<dbReference type="AlphaFoldDB" id="A0A2P5BWA7"/>
<reference evidence="3" key="1">
    <citation type="submission" date="2016-06" db="EMBL/GenBank/DDBJ databases">
        <title>Parallel loss of symbiosis genes in relatives of nitrogen-fixing non-legume Parasponia.</title>
        <authorList>
            <person name="Van Velzen R."/>
            <person name="Holmer R."/>
            <person name="Bu F."/>
            <person name="Rutten L."/>
            <person name="Van Zeijl A."/>
            <person name="Liu W."/>
            <person name="Santuari L."/>
            <person name="Cao Q."/>
            <person name="Sharma T."/>
            <person name="Shen D."/>
            <person name="Roswanjaya Y."/>
            <person name="Wardhani T."/>
            <person name="Kalhor M.S."/>
            <person name="Jansen J."/>
            <person name="Van den Hoogen J."/>
            <person name="Gungor B."/>
            <person name="Hartog M."/>
            <person name="Hontelez J."/>
            <person name="Verver J."/>
            <person name="Yang W.-C."/>
            <person name="Schijlen E."/>
            <person name="Repin R."/>
            <person name="Schilthuizen M."/>
            <person name="Schranz E."/>
            <person name="Heidstra R."/>
            <person name="Miyata K."/>
            <person name="Fedorova E."/>
            <person name="Kohlen W."/>
            <person name="Bisseling T."/>
            <person name="Smit S."/>
            <person name="Geurts R."/>
        </authorList>
    </citation>
    <scope>NUCLEOTIDE SEQUENCE [LARGE SCALE GENOMIC DNA]</scope>
    <source>
        <strain evidence="3">cv. WU1-14</strain>
    </source>
</reference>
<evidence type="ECO:0000313" key="2">
    <source>
        <dbReference type="EMBL" id="PON53085.1"/>
    </source>
</evidence>
<dbReference type="Proteomes" id="UP000237105">
    <property type="component" value="Unassembled WGS sequence"/>
</dbReference>
<sequence>MLITTIIIITIIMRFAQTALLHDPPSQPLASPRLHFCAALQTADAVAPPPSTTPASNRCCQAVKHWLDRDEDRGSLPVSLVTF</sequence>
<feature type="chain" id="PRO_5015130393" description="Secreted protein" evidence="1">
    <location>
        <begin position="19"/>
        <end position="83"/>
    </location>
</feature>
<dbReference type="EMBL" id="JXTB01000211">
    <property type="protein sequence ID" value="PON53085.1"/>
    <property type="molecule type" value="Genomic_DNA"/>
</dbReference>
<keyword evidence="1" id="KW-0732">Signal</keyword>
<name>A0A2P5BWA7_PARAD</name>
<gene>
    <name evidence="2" type="ORF">PanWU01x14_204650</name>
</gene>
<comment type="caution">
    <text evidence="2">The sequence shown here is derived from an EMBL/GenBank/DDBJ whole genome shotgun (WGS) entry which is preliminary data.</text>
</comment>
<feature type="signal peptide" evidence="1">
    <location>
        <begin position="1"/>
        <end position="18"/>
    </location>
</feature>
<accession>A0A2P5BWA7</accession>
<protein>
    <recommendedName>
        <fullName evidence="4">Secreted protein</fullName>
    </recommendedName>
</protein>
<keyword evidence="3" id="KW-1185">Reference proteome</keyword>
<evidence type="ECO:0000256" key="1">
    <source>
        <dbReference type="SAM" id="SignalP"/>
    </source>
</evidence>
<evidence type="ECO:0008006" key="4">
    <source>
        <dbReference type="Google" id="ProtNLM"/>
    </source>
</evidence>
<evidence type="ECO:0000313" key="3">
    <source>
        <dbReference type="Proteomes" id="UP000237105"/>
    </source>
</evidence>